<name>A0A1G9ZRL7_9FIRM</name>
<feature type="domain" description="N-acetyltransferase" evidence="2">
    <location>
        <begin position="5"/>
        <end position="162"/>
    </location>
</feature>
<accession>A0A1G9ZRL7</accession>
<reference evidence="3 4" key="1">
    <citation type="submission" date="2016-10" db="EMBL/GenBank/DDBJ databases">
        <authorList>
            <person name="de Groot N.N."/>
        </authorList>
    </citation>
    <scope>NUCLEOTIDE SEQUENCE [LARGE SCALE GENOMIC DNA]</scope>
    <source>
        <strain evidence="3 4">DSM 16981</strain>
    </source>
</reference>
<evidence type="ECO:0000313" key="3">
    <source>
        <dbReference type="EMBL" id="SDN23755.1"/>
    </source>
</evidence>
<dbReference type="InterPro" id="IPR016181">
    <property type="entry name" value="Acyl_CoA_acyltransferase"/>
</dbReference>
<dbReference type="Proteomes" id="UP000199309">
    <property type="component" value="Unassembled WGS sequence"/>
</dbReference>
<protein>
    <submittedName>
        <fullName evidence="3">Acetyltransferase (GNAT) family protein</fullName>
    </submittedName>
</protein>
<dbReference type="AlphaFoldDB" id="A0A1G9ZRL7"/>
<dbReference type="OrthoDB" id="5419426at2"/>
<dbReference type="Pfam" id="PF13673">
    <property type="entry name" value="Acetyltransf_10"/>
    <property type="match status" value="1"/>
</dbReference>
<dbReference type="RefSeq" id="WP_091652235.1">
    <property type="nucleotide sequence ID" value="NZ_FNHQ01000032.1"/>
</dbReference>
<proteinExistence type="predicted"/>
<gene>
    <name evidence="3" type="ORF">SAMN05660299_02380</name>
</gene>
<evidence type="ECO:0000256" key="1">
    <source>
        <dbReference type="ARBA" id="ARBA00022679"/>
    </source>
</evidence>
<dbReference type="PANTHER" id="PTHR13947:SF37">
    <property type="entry name" value="LD18367P"/>
    <property type="match status" value="1"/>
</dbReference>
<dbReference type="SUPFAM" id="SSF55729">
    <property type="entry name" value="Acyl-CoA N-acyltransferases (Nat)"/>
    <property type="match status" value="1"/>
</dbReference>
<dbReference type="PANTHER" id="PTHR13947">
    <property type="entry name" value="GNAT FAMILY N-ACETYLTRANSFERASE"/>
    <property type="match status" value="1"/>
</dbReference>
<keyword evidence="1 3" id="KW-0808">Transferase</keyword>
<dbReference type="InterPro" id="IPR050769">
    <property type="entry name" value="NAT_camello-type"/>
</dbReference>
<organism evidence="3 4">
    <name type="scientific">Megasphaera paucivorans</name>
    <dbReference type="NCBI Taxonomy" id="349095"/>
    <lineage>
        <taxon>Bacteria</taxon>
        <taxon>Bacillati</taxon>
        <taxon>Bacillota</taxon>
        <taxon>Negativicutes</taxon>
        <taxon>Veillonellales</taxon>
        <taxon>Veillonellaceae</taxon>
        <taxon>Megasphaera</taxon>
    </lineage>
</organism>
<evidence type="ECO:0000313" key="4">
    <source>
        <dbReference type="Proteomes" id="UP000199309"/>
    </source>
</evidence>
<sequence length="165" mass="19048">MYNAYTIRPYKKGEEQYVADEHRNVYLEEYNWGPIFGDYAASVACNFALTQKKSREELWIAEIQGILTGCIMLSETENSEIGQLRLFLVDKKYRKNGVGTALTNALMNKAQACKYKKLILWTADVLIEARQHYSTMGFTCAESISNNVWDLSGKTIYEEKWEMNI</sequence>
<evidence type="ECO:0000259" key="2">
    <source>
        <dbReference type="PROSITE" id="PS51186"/>
    </source>
</evidence>
<dbReference type="PROSITE" id="PS51186">
    <property type="entry name" value="GNAT"/>
    <property type="match status" value="1"/>
</dbReference>
<dbReference type="Gene3D" id="3.40.630.30">
    <property type="match status" value="1"/>
</dbReference>
<dbReference type="EMBL" id="FNHQ01000032">
    <property type="protein sequence ID" value="SDN23755.1"/>
    <property type="molecule type" value="Genomic_DNA"/>
</dbReference>
<dbReference type="CDD" id="cd04301">
    <property type="entry name" value="NAT_SF"/>
    <property type="match status" value="1"/>
</dbReference>
<dbReference type="STRING" id="349095.SAMN05660299_02380"/>
<dbReference type="GO" id="GO:0008080">
    <property type="term" value="F:N-acetyltransferase activity"/>
    <property type="evidence" value="ECO:0007669"/>
    <property type="project" value="InterPro"/>
</dbReference>
<keyword evidence="4" id="KW-1185">Reference proteome</keyword>
<dbReference type="InterPro" id="IPR000182">
    <property type="entry name" value="GNAT_dom"/>
</dbReference>